<evidence type="ECO:0000313" key="10">
    <source>
        <dbReference type="EMBL" id="ETE56503.1"/>
    </source>
</evidence>
<keyword evidence="3" id="KW-0964">Secreted</keyword>
<comment type="caution">
    <text evidence="10">The sequence shown here is derived from an EMBL/GenBank/DDBJ whole genome shotgun (WGS) entry which is preliminary data.</text>
</comment>
<dbReference type="OrthoDB" id="9988752at2759"/>
<keyword evidence="5" id="KW-0221">Differentiation</keyword>
<accession>V8N4D5</accession>
<sequence length="93" mass="10298">MFNSIYPIHKRPLIIRTGTDYKYTKIAVDRVSATDGRYHVLFLGTAGSQQSLCAYQVGDDDLGQGLSIPALEGLERQIGREGKKGREGERKGK</sequence>
<evidence type="ECO:0000259" key="9">
    <source>
        <dbReference type="PROSITE" id="PS51004"/>
    </source>
</evidence>
<keyword evidence="2" id="KW-0217">Developmental protein</keyword>
<dbReference type="AlphaFoldDB" id="V8N4D5"/>
<keyword evidence="11" id="KW-1185">Reference proteome</keyword>
<evidence type="ECO:0000256" key="3">
    <source>
        <dbReference type="ARBA" id="ARBA00022525"/>
    </source>
</evidence>
<dbReference type="PANTHER" id="PTHR11036:SF25">
    <property type="entry name" value="SEMAPHORIN-3C"/>
    <property type="match status" value="1"/>
</dbReference>
<dbReference type="EMBL" id="AZIM01020085">
    <property type="protein sequence ID" value="ETE56503.1"/>
    <property type="molecule type" value="Genomic_DNA"/>
</dbReference>
<dbReference type="InterPro" id="IPR001627">
    <property type="entry name" value="Semap_dom"/>
</dbReference>
<comment type="caution">
    <text evidence="8">Lacks conserved residue(s) required for the propagation of feature annotation.</text>
</comment>
<evidence type="ECO:0000256" key="4">
    <source>
        <dbReference type="ARBA" id="ARBA00022729"/>
    </source>
</evidence>
<evidence type="ECO:0000313" key="11">
    <source>
        <dbReference type="Proteomes" id="UP000018936"/>
    </source>
</evidence>
<dbReference type="PANTHER" id="PTHR11036">
    <property type="entry name" value="SEMAPHORIN"/>
    <property type="match status" value="1"/>
</dbReference>
<dbReference type="GO" id="GO:0030335">
    <property type="term" value="P:positive regulation of cell migration"/>
    <property type="evidence" value="ECO:0007669"/>
    <property type="project" value="TreeGrafter"/>
</dbReference>
<feature type="non-terminal residue" evidence="10">
    <location>
        <position position="93"/>
    </location>
</feature>
<dbReference type="Pfam" id="PF01403">
    <property type="entry name" value="Sema"/>
    <property type="match status" value="1"/>
</dbReference>
<dbReference type="Gene3D" id="2.130.10.10">
    <property type="entry name" value="YVTN repeat-like/Quinoprotein amine dehydrogenase"/>
    <property type="match status" value="1"/>
</dbReference>
<dbReference type="GO" id="GO:0045499">
    <property type="term" value="F:chemorepellent activity"/>
    <property type="evidence" value="ECO:0007669"/>
    <property type="project" value="TreeGrafter"/>
</dbReference>
<protein>
    <recommendedName>
        <fullName evidence="9">Sema domain-containing protein</fullName>
    </recommendedName>
</protein>
<dbReference type="GO" id="GO:0071526">
    <property type="term" value="P:semaphorin-plexin signaling pathway"/>
    <property type="evidence" value="ECO:0007669"/>
    <property type="project" value="TreeGrafter"/>
</dbReference>
<proteinExistence type="predicted"/>
<dbReference type="GO" id="GO:0007411">
    <property type="term" value="P:axon guidance"/>
    <property type="evidence" value="ECO:0007669"/>
    <property type="project" value="TreeGrafter"/>
</dbReference>
<evidence type="ECO:0000256" key="7">
    <source>
        <dbReference type="ARBA" id="ARBA00023180"/>
    </source>
</evidence>
<organism evidence="10 11">
    <name type="scientific">Ophiophagus hannah</name>
    <name type="common">King cobra</name>
    <name type="synonym">Naja hannah</name>
    <dbReference type="NCBI Taxonomy" id="8665"/>
    <lineage>
        <taxon>Eukaryota</taxon>
        <taxon>Metazoa</taxon>
        <taxon>Chordata</taxon>
        <taxon>Craniata</taxon>
        <taxon>Vertebrata</taxon>
        <taxon>Euteleostomi</taxon>
        <taxon>Lepidosauria</taxon>
        <taxon>Squamata</taxon>
        <taxon>Bifurcata</taxon>
        <taxon>Unidentata</taxon>
        <taxon>Episquamata</taxon>
        <taxon>Toxicofera</taxon>
        <taxon>Serpentes</taxon>
        <taxon>Colubroidea</taxon>
        <taxon>Elapidae</taxon>
        <taxon>Elapinae</taxon>
        <taxon>Ophiophagus</taxon>
    </lineage>
</organism>
<gene>
    <name evidence="10" type="ORF">L345_17786</name>
</gene>
<keyword evidence="4" id="KW-0732">Signal</keyword>
<evidence type="ECO:0000256" key="1">
    <source>
        <dbReference type="ARBA" id="ARBA00004613"/>
    </source>
</evidence>
<dbReference type="InterPro" id="IPR036352">
    <property type="entry name" value="Semap_dom_sf"/>
</dbReference>
<dbReference type="PROSITE" id="PS51004">
    <property type="entry name" value="SEMA"/>
    <property type="match status" value="1"/>
</dbReference>
<evidence type="ECO:0000256" key="5">
    <source>
        <dbReference type="ARBA" id="ARBA00022782"/>
    </source>
</evidence>
<reference evidence="10 11" key="1">
    <citation type="journal article" date="2013" name="Proc. Natl. Acad. Sci. U.S.A.">
        <title>The king cobra genome reveals dynamic gene evolution and adaptation in the snake venom system.</title>
        <authorList>
            <person name="Vonk F.J."/>
            <person name="Casewell N.R."/>
            <person name="Henkel C.V."/>
            <person name="Heimberg A.M."/>
            <person name="Jansen H.J."/>
            <person name="McCleary R.J."/>
            <person name="Kerkkamp H.M."/>
            <person name="Vos R.A."/>
            <person name="Guerreiro I."/>
            <person name="Calvete J.J."/>
            <person name="Wuster W."/>
            <person name="Woods A.E."/>
            <person name="Logan J.M."/>
            <person name="Harrison R.A."/>
            <person name="Castoe T.A."/>
            <person name="de Koning A.P."/>
            <person name="Pollock D.D."/>
            <person name="Yandell M."/>
            <person name="Calderon D."/>
            <person name="Renjifo C."/>
            <person name="Currier R.B."/>
            <person name="Salgado D."/>
            <person name="Pla D."/>
            <person name="Sanz L."/>
            <person name="Hyder A.S."/>
            <person name="Ribeiro J.M."/>
            <person name="Arntzen J.W."/>
            <person name="van den Thillart G.E."/>
            <person name="Boetzer M."/>
            <person name="Pirovano W."/>
            <person name="Dirks R.P."/>
            <person name="Spaink H.P."/>
            <person name="Duboule D."/>
            <person name="McGlinn E."/>
            <person name="Kini R.M."/>
            <person name="Richardson M.K."/>
        </authorList>
    </citation>
    <scope>NUCLEOTIDE SEQUENCE</scope>
    <source>
        <tissue evidence="10">Blood</tissue>
    </source>
</reference>
<dbReference type="InterPro" id="IPR027231">
    <property type="entry name" value="Semaphorin"/>
</dbReference>
<comment type="subcellular location">
    <subcellularLocation>
        <location evidence="1">Secreted</location>
    </subcellularLocation>
</comment>
<dbReference type="GO" id="GO:0005615">
    <property type="term" value="C:extracellular space"/>
    <property type="evidence" value="ECO:0007669"/>
    <property type="project" value="TreeGrafter"/>
</dbReference>
<dbReference type="InterPro" id="IPR015943">
    <property type="entry name" value="WD40/YVTN_repeat-like_dom_sf"/>
</dbReference>
<feature type="domain" description="Sema" evidence="9">
    <location>
        <begin position="1"/>
        <end position="93"/>
    </location>
</feature>
<evidence type="ECO:0000256" key="2">
    <source>
        <dbReference type="ARBA" id="ARBA00022473"/>
    </source>
</evidence>
<dbReference type="SUPFAM" id="SSF101912">
    <property type="entry name" value="Sema domain"/>
    <property type="match status" value="1"/>
</dbReference>
<dbReference type="GO" id="GO:0030215">
    <property type="term" value="F:semaphorin receptor binding"/>
    <property type="evidence" value="ECO:0007669"/>
    <property type="project" value="InterPro"/>
</dbReference>
<keyword evidence="6" id="KW-0524">Neurogenesis</keyword>
<dbReference type="GO" id="GO:0001755">
    <property type="term" value="P:neural crest cell migration"/>
    <property type="evidence" value="ECO:0007669"/>
    <property type="project" value="TreeGrafter"/>
</dbReference>
<dbReference type="Proteomes" id="UP000018936">
    <property type="component" value="Unassembled WGS sequence"/>
</dbReference>
<evidence type="ECO:0000256" key="8">
    <source>
        <dbReference type="PROSITE-ProRule" id="PRU00352"/>
    </source>
</evidence>
<name>V8N4D5_OPHHA</name>
<keyword evidence="7" id="KW-0325">Glycoprotein</keyword>
<evidence type="ECO:0000256" key="6">
    <source>
        <dbReference type="ARBA" id="ARBA00022902"/>
    </source>
</evidence>
<dbReference type="GO" id="GO:0005886">
    <property type="term" value="C:plasma membrane"/>
    <property type="evidence" value="ECO:0007669"/>
    <property type="project" value="TreeGrafter"/>
</dbReference>